<organism evidence="1 2">
    <name type="scientific">Steinernema glaseri</name>
    <dbReference type="NCBI Taxonomy" id="37863"/>
    <lineage>
        <taxon>Eukaryota</taxon>
        <taxon>Metazoa</taxon>
        <taxon>Ecdysozoa</taxon>
        <taxon>Nematoda</taxon>
        <taxon>Chromadorea</taxon>
        <taxon>Rhabditida</taxon>
        <taxon>Tylenchina</taxon>
        <taxon>Panagrolaimomorpha</taxon>
        <taxon>Strongyloidoidea</taxon>
        <taxon>Steinernematidae</taxon>
        <taxon>Steinernema</taxon>
    </lineage>
</organism>
<dbReference type="Proteomes" id="UP000095287">
    <property type="component" value="Unplaced"/>
</dbReference>
<name>A0A1I7ZJC3_9BILA</name>
<keyword evidence="1" id="KW-1185">Reference proteome</keyword>
<accession>A0A1I7ZJC3</accession>
<protein>
    <submittedName>
        <fullName evidence="2">Lipase_3 domain-containing protein</fullName>
    </submittedName>
</protein>
<proteinExistence type="predicted"/>
<sequence>MILFVLRSLLSTVKVSTHQIDNALFCLSYILRFVLLINAFDFGVGRLLSALMDDLDCVATESCNKAGTDSDLIPRFGYVNKENKLLYALYVKPVKGDSGNNFEKNDRYHFTYDVSEADFAAMEKICHNEAIWPLWNQTVYEDCFHTNFLYIKMYEVGHMPDWKPQYIHVSFWFTLKKGDILEHASSFSFRPSCDHDWVHGSGEHFVCRDEPQRWSEYIRRANGFEKGTKYECDNNNKRFRGVNDRS</sequence>
<evidence type="ECO:0000313" key="2">
    <source>
        <dbReference type="WBParaSite" id="L893_g26871.t1"/>
    </source>
</evidence>
<evidence type="ECO:0000313" key="1">
    <source>
        <dbReference type="Proteomes" id="UP000095287"/>
    </source>
</evidence>
<reference evidence="2" key="1">
    <citation type="submission" date="2016-11" db="UniProtKB">
        <authorList>
            <consortium name="WormBaseParasite"/>
        </authorList>
    </citation>
    <scope>IDENTIFICATION</scope>
</reference>
<dbReference type="AlphaFoldDB" id="A0A1I7ZJC3"/>
<dbReference type="WBParaSite" id="L893_g26871.t1">
    <property type="protein sequence ID" value="L893_g26871.t1"/>
    <property type="gene ID" value="L893_g26871"/>
</dbReference>